<dbReference type="Proteomes" id="UP000663874">
    <property type="component" value="Unassembled WGS sequence"/>
</dbReference>
<comment type="caution">
    <text evidence="5">The sequence shown here is derived from an EMBL/GenBank/DDBJ whole genome shotgun (WGS) entry which is preliminary data.</text>
</comment>
<sequence length="343" mass="39060">MNEVIPIASLYADEHIPDELYVLVRDNLIDQLDARLYNLTNPTQYLISVNWHGKEKLSLLMVAALNGYDEIVRILLAHCQSQQHVELEGRVAISEEDIIDGMTAIQCACYRSHFIVAKTLIEIGGADVHHDNKKWPCYPLLIQAGAENRLEIPMIAYEYHQECQTCEELDAIKDDHDRMWIETALIRERILLPRNDNTLMRPLLDRGDILVSQGEFPNVPALQLLLTCGHRWLNIDAVELIDGCTALHLACIQSTELAIIKCLVNAGAHIDCVNYYGVTPKDCSDNKTTRAFLDSKTFPHRLKCLCARLIADKRIKTTEYDLLTLQLNEFVLLHDCRKDKSIC</sequence>
<feature type="repeat" description="ANK" evidence="3">
    <location>
        <begin position="242"/>
        <end position="275"/>
    </location>
</feature>
<protein>
    <submittedName>
        <fullName evidence="5">Uncharacterized protein</fullName>
    </submittedName>
</protein>
<keyword evidence="1" id="KW-0677">Repeat</keyword>
<evidence type="ECO:0000313" key="6">
    <source>
        <dbReference type="Proteomes" id="UP000663874"/>
    </source>
</evidence>
<reference evidence="5" key="1">
    <citation type="submission" date="2021-02" db="EMBL/GenBank/DDBJ databases">
        <authorList>
            <person name="Nowell W R."/>
        </authorList>
    </citation>
    <scope>NUCLEOTIDE SEQUENCE</scope>
</reference>
<name>A0A819SKM0_9BILA</name>
<keyword evidence="2 3" id="KW-0040">ANK repeat</keyword>
<dbReference type="SMART" id="SM00248">
    <property type="entry name" value="ANK"/>
    <property type="match status" value="3"/>
</dbReference>
<dbReference type="PROSITE" id="PS50088">
    <property type="entry name" value="ANK_REPEAT"/>
    <property type="match status" value="1"/>
</dbReference>
<gene>
    <name evidence="5" type="ORF">FNK824_LOCUS29436</name>
    <name evidence="4" type="ORF">SEV965_LOCUS31070</name>
</gene>
<dbReference type="EMBL" id="CAJNOU010003495">
    <property type="protein sequence ID" value="CAF1393699.1"/>
    <property type="molecule type" value="Genomic_DNA"/>
</dbReference>
<dbReference type="PROSITE" id="PS50297">
    <property type="entry name" value="ANK_REP_REGION"/>
    <property type="match status" value="1"/>
</dbReference>
<evidence type="ECO:0000313" key="4">
    <source>
        <dbReference type="EMBL" id="CAF1393699.1"/>
    </source>
</evidence>
<dbReference type="EMBL" id="CAJOBE010008566">
    <property type="protein sequence ID" value="CAF4064264.1"/>
    <property type="molecule type" value="Genomic_DNA"/>
</dbReference>
<evidence type="ECO:0000256" key="3">
    <source>
        <dbReference type="PROSITE-ProRule" id="PRU00023"/>
    </source>
</evidence>
<dbReference type="InterPro" id="IPR002110">
    <property type="entry name" value="Ankyrin_rpt"/>
</dbReference>
<organism evidence="5 6">
    <name type="scientific">Rotaria sordida</name>
    <dbReference type="NCBI Taxonomy" id="392033"/>
    <lineage>
        <taxon>Eukaryota</taxon>
        <taxon>Metazoa</taxon>
        <taxon>Spiralia</taxon>
        <taxon>Gnathifera</taxon>
        <taxon>Rotifera</taxon>
        <taxon>Eurotatoria</taxon>
        <taxon>Bdelloidea</taxon>
        <taxon>Philodinida</taxon>
        <taxon>Philodinidae</taxon>
        <taxon>Rotaria</taxon>
    </lineage>
</organism>
<dbReference type="AlphaFoldDB" id="A0A819SKM0"/>
<dbReference type="PANTHER" id="PTHR24198:SF165">
    <property type="entry name" value="ANKYRIN REPEAT-CONTAINING PROTEIN-RELATED"/>
    <property type="match status" value="1"/>
</dbReference>
<evidence type="ECO:0000256" key="1">
    <source>
        <dbReference type="ARBA" id="ARBA00022737"/>
    </source>
</evidence>
<dbReference type="Pfam" id="PF12796">
    <property type="entry name" value="Ank_2"/>
    <property type="match status" value="1"/>
</dbReference>
<dbReference type="InterPro" id="IPR036770">
    <property type="entry name" value="Ankyrin_rpt-contain_sf"/>
</dbReference>
<dbReference type="Proteomes" id="UP000663889">
    <property type="component" value="Unassembled WGS sequence"/>
</dbReference>
<dbReference type="SUPFAM" id="SSF48403">
    <property type="entry name" value="Ankyrin repeat"/>
    <property type="match status" value="1"/>
</dbReference>
<dbReference type="Pfam" id="PF00023">
    <property type="entry name" value="Ank"/>
    <property type="match status" value="1"/>
</dbReference>
<dbReference type="PANTHER" id="PTHR24198">
    <property type="entry name" value="ANKYRIN REPEAT AND PROTEIN KINASE DOMAIN-CONTAINING PROTEIN"/>
    <property type="match status" value="1"/>
</dbReference>
<dbReference type="Gene3D" id="1.25.40.20">
    <property type="entry name" value="Ankyrin repeat-containing domain"/>
    <property type="match status" value="2"/>
</dbReference>
<evidence type="ECO:0000256" key="2">
    <source>
        <dbReference type="ARBA" id="ARBA00023043"/>
    </source>
</evidence>
<evidence type="ECO:0000313" key="5">
    <source>
        <dbReference type="EMBL" id="CAF4064264.1"/>
    </source>
</evidence>
<proteinExistence type="predicted"/>
<accession>A0A819SKM0</accession>